<feature type="domain" description="Methyltransferase" evidence="5">
    <location>
        <begin position="62"/>
        <end position="157"/>
    </location>
</feature>
<dbReference type="InterPro" id="IPR029063">
    <property type="entry name" value="SAM-dependent_MTases_sf"/>
</dbReference>
<reference evidence="6 7" key="1">
    <citation type="submission" date="2016-10" db="EMBL/GenBank/DDBJ databases">
        <authorList>
            <person name="de Groot N.N."/>
        </authorList>
    </citation>
    <scope>NUCLEOTIDE SEQUENCE [LARGE SCALE GENOMIC DNA]</scope>
    <source>
        <strain evidence="6 7">CGMCC 4.2022</strain>
    </source>
</reference>
<dbReference type="Gene3D" id="3.40.50.150">
    <property type="entry name" value="Vaccinia Virus protein VP39"/>
    <property type="match status" value="1"/>
</dbReference>
<dbReference type="RefSeq" id="WP_245771264.1">
    <property type="nucleotide sequence ID" value="NZ_FNIE01000003.1"/>
</dbReference>
<proteinExistence type="predicted"/>
<gene>
    <name evidence="6" type="ORF">SAMN05216259_103475</name>
</gene>
<dbReference type="EMBL" id="FNIE01000003">
    <property type="protein sequence ID" value="SDN30608.1"/>
    <property type="molecule type" value="Genomic_DNA"/>
</dbReference>
<dbReference type="PANTHER" id="PTHR43464:SF19">
    <property type="entry name" value="UBIQUINONE BIOSYNTHESIS O-METHYLTRANSFERASE, MITOCHONDRIAL"/>
    <property type="match status" value="1"/>
</dbReference>
<keyword evidence="3" id="KW-0949">S-adenosyl-L-methionine</keyword>
<keyword evidence="1 6" id="KW-0489">Methyltransferase</keyword>
<accession>A0A1H0AAG7</accession>
<dbReference type="GO" id="GO:0008168">
    <property type="term" value="F:methyltransferase activity"/>
    <property type="evidence" value="ECO:0007669"/>
    <property type="project" value="UniProtKB-KW"/>
</dbReference>
<keyword evidence="6" id="KW-0830">Ubiquinone</keyword>
<evidence type="ECO:0000256" key="1">
    <source>
        <dbReference type="ARBA" id="ARBA00022603"/>
    </source>
</evidence>
<keyword evidence="7" id="KW-1185">Reference proteome</keyword>
<dbReference type="CDD" id="cd02440">
    <property type="entry name" value="AdoMet_MTases"/>
    <property type="match status" value="1"/>
</dbReference>
<sequence length="229" mass="24061">MDNGGQEYVEAPPAGVPDRDRSGQAEAFDAIGDRYDEAFPHKEGQIAAGGWLTASLPQGAAVLDLGCGTGLPTARRLVDAGLDVTGVDLSAGMLELARANVPGAAFLQADVLDLVEGGPLPLGSFDAVAAFFTLLMLPRAEIPAALAAVRGLLVPHGLLALGMVEADVDDMSIPFLGRTIRVSGYLRDELQHVVTDAGFEVIKEESYAYAPASADVPPEEQIFLYCRRV</sequence>
<evidence type="ECO:0000313" key="7">
    <source>
        <dbReference type="Proteomes" id="UP000199341"/>
    </source>
</evidence>
<dbReference type="SUPFAM" id="SSF53335">
    <property type="entry name" value="S-adenosyl-L-methionine-dependent methyltransferases"/>
    <property type="match status" value="1"/>
</dbReference>
<keyword evidence="2" id="KW-0808">Transferase</keyword>
<dbReference type="PANTHER" id="PTHR43464">
    <property type="entry name" value="METHYLTRANSFERASE"/>
    <property type="match status" value="1"/>
</dbReference>
<evidence type="ECO:0000313" key="6">
    <source>
        <dbReference type="EMBL" id="SDN30608.1"/>
    </source>
</evidence>
<evidence type="ECO:0000256" key="3">
    <source>
        <dbReference type="ARBA" id="ARBA00022691"/>
    </source>
</evidence>
<protein>
    <submittedName>
        <fullName evidence="6">Ubiquinone/menaquinone biosynthesis C-methylase UbiE</fullName>
    </submittedName>
</protein>
<dbReference type="Pfam" id="PF13649">
    <property type="entry name" value="Methyltransf_25"/>
    <property type="match status" value="1"/>
</dbReference>
<feature type="region of interest" description="Disordered" evidence="4">
    <location>
        <begin position="1"/>
        <end position="23"/>
    </location>
</feature>
<evidence type="ECO:0000256" key="4">
    <source>
        <dbReference type="SAM" id="MobiDB-lite"/>
    </source>
</evidence>
<name>A0A1H0AAG7_9ACTN</name>
<dbReference type="GO" id="GO:0032259">
    <property type="term" value="P:methylation"/>
    <property type="evidence" value="ECO:0007669"/>
    <property type="project" value="UniProtKB-KW"/>
</dbReference>
<dbReference type="InterPro" id="IPR041698">
    <property type="entry name" value="Methyltransf_25"/>
</dbReference>
<organism evidence="6 7">
    <name type="scientific">Actinacidiphila guanduensis</name>
    <dbReference type="NCBI Taxonomy" id="310781"/>
    <lineage>
        <taxon>Bacteria</taxon>
        <taxon>Bacillati</taxon>
        <taxon>Actinomycetota</taxon>
        <taxon>Actinomycetes</taxon>
        <taxon>Kitasatosporales</taxon>
        <taxon>Streptomycetaceae</taxon>
        <taxon>Actinacidiphila</taxon>
    </lineage>
</organism>
<evidence type="ECO:0000259" key="5">
    <source>
        <dbReference type="Pfam" id="PF13649"/>
    </source>
</evidence>
<dbReference type="STRING" id="310781.SAMN05216259_103475"/>
<dbReference type="Proteomes" id="UP000199341">
    <property type="component" value="Unassembled WGS sequence"/>
</dbReference>
<evidence type="ECO:0000256" key="2">
    <source>
        <dbReference type="ARBA" id="ARBA00022679"/>
    </source>
</evidence>
<dbReference type="AlphaFoldDB" id="A0A1H0AAG7"/>